<dbReference type="Proteomes" id="UP001222325">
    <property type="component" value="Unassembled WGS sequence"/>
</dbReference>
<accession>A0AAD6TTB7</accession>
<organism evidence="1 2">
    <name type="scientific">Mycena belliarum</name>
    <dbReference type="NCBI Taxonomy" id="1033014"/>
    <lineage>
        <taxon>Eukaryota</taxon>
        <taxon>Fungi</taxon>
        <taxon>Dikarya</taxon>
        <taxon>Basidiomycota</taxon>
        <taxon>Agaricomycotina</taxon>
        <taxon>Agaricomycetes</taxon>
        <taxon>Agaricomycetidae</taxon>
        <taxon>Agaricales</taxon>
        <taxon>Marasmiineae</taxon>
        <taxon>Mycenaceae</taxon>
        <taxon>Mycena</taxon>
    </lineage>
</organism>
<evidence type="ECO:0000313" key="1">
    <source>
        <dbReference type="EMBL" id="KAJ7077518.1"/>
    </source>
</evidence>
<dbReference type="AlphaFoldDB" id="A0AAD6TTB7"/>
<comment type="caution">
    <text evidence="1">The sequence shown here is derived from an EMBL/GenBank/DDBJ whole genome shotgun (WGS) entry which is preliminary data.</text>
</comment>
<feature type="non-terminal residue" evidence="1">
    <location>
        <position position="1"/>
    </location>
</feature>
<reference evidence="1" key="1">
    <citation type="submission" date="2023-03" db="EMBL/GenBank/DDBJ databases">
        <title>Massive genome expansion in bonnet fungi (Mycena s.s.) driven by repeated elements and novel gene families across ecological guilds.</title>
        <authorList>
            <consortium name="Lawrence Berkeley National Laboratory"/>
            <person name="Harder C.B."/>
            <person name="Miyauchi S."/>
            <person name="Viragh M."/>
            <person name="Kuo A."/>
            <person name="Thoen E."/>
            <person name="Andreopoulos B."/>
            <person name="Lu D."/>
            <person name="Skrede I."/>
            <person name="Drula E."/>
            <person name="Henrissat B."/>
            <person name="Morin E."/>
            <person name="Kohler A."/>
            <person name="Barry K."/>
            <person name="LaButti K."/>
            <person name="Morin E."/>
            <person name="Salamov A."/>
            <person name="Lipzen A."/>
            <person name="Mereny Z."/>
            <person name="Hegedus B."/>
            <person name="Baldrian P."/>
            <person name="Stursova M."/>
            <person name="Weitz H."/>
            <person name="Taylor A."/>
            <person name="Grigoriev I.V."/>
            <person name="Nagy L.G."/>
            <person name="Martin F."/>
            <person name="Kauserud H."/>
        </authorList>
    </citation>
    <scope>NUCLEOTIDE SEQUENCE</scope>
    <source>
        <strain evidence="1">CBHHK173m</strain>
    </source>
</reference>
<sequence>VGTLPAWDARTLYMARVDPYLTAGCDVCLDIDLKSLASLERVQLKFLRRMLGLGRRSMRAVLFSETGIWPIKYRRVYLALKYLCYLLKLDSERPASNALNESLSLAREQHISWINDLRIVLSRL</sequence>
<gene>
    <name evidence="1" type="ORF">B0H15DRAFT_752625</name>
</gene>
<keyword evidence="2" id="KW-1185">Reference proteome</keyword>
<proteinExistence type="predicted"/>
<protein>
    <submittedName>
        <fullName evidence="1">Uncharacterized protein</fullName>
    </submittedName>
</protein>
<feature type="non-terminal residue" evidence="1">
    <location>
        <position position="124"/>
    </location>
</feature>
<name>A0AAD6TTB7_9AGAR</name>
<evidence type="ECO:0000313" key="2">
    <source>
        <dbReference type="Proteomes" id="UP001222325"/>
    </source>
</evidence>
<dbReference type="EMBL" id="JARJCN010000072">
    <property type="protein sequence ID" value="KAJ7077518.1"/>
    <property type="molecule type" value="Genomic_DNA"/>
</dbReference>